<sequence>MTPQLPRSRESTSGILEAVTKAAESLRSTSILIDRPLKATDLIFDLFTSPLISYSSPYATKDPKRSELEPSKPRSTLSNLPPVVAAVAAHIDGLRDVDYAPRGKAFLEAVIRFQKVHALDFEVVLVHYRKIQENNDGYAPLLRELLVEFQDFYQGLEQYWDDRTGPGAMNLDGLREGKSNDFILQTVEDWFTTPLPREMMVLSPVGCNLQPTCNNHNAGYNGHHDTTPPRYPVTTK</sequence>
<reference evidence="2 3" key="1">
    <citation type="journal article" date="2018" name="Nat. Ecol. Evol.">
        <title>Pezizomycetes genomes reveal the molecular basis of ectomycorrhizal truffle lifestyle.</title>
        <authorList>
            <person name="Murat C."/>
            <person name="Payen T."/>
            <person name="Noel B."/>
            <person name="Kuo A."/>
            <person name="Morin E."/>
            <person name="Chen J."/>
            <person name="Kohler A."/>
            <person name="Krizsan K."/>
            <person name="Balestrini R."/>
            <person name="Da Silva C."/>
            <person name="Montanini B."/>
            <person name="Hainaut M."/>
            <person name="Levati E."/>
            <person name="Barry K.W."/>
            <person name="Belfiori B."/>
            <person name="Cichocki N."/>
            <person name="Clum A."/>
            <person name="Dockter R.B."/>
            <person name="Fauchery L."/>
            <person name="Guy J."/>
            <person name="Iotti M."/>
            <person name="Le Tacon F."/>
            <person name="Lindquist E.A."/>
            <person name="Lipzen A."/>
            <person name="Malagnac F."/>
            <person name="Mello A."/>
            <person name="Molinier V."/>
            <person name="Miyauchi S."/>
            <person name="Poulain J."/>
            <person name="Riccioni C."/>
            <person name="Rubini A."/>
            <person name="Sitrit Y."/>
            <person name="Splivallo R."/>
            <person name="Traeger S."/>
            <person name="Wang M."/>
            <person name="Zifcakova L."/>
            <person name="Wipf D."/>
            <person name="Zambonelli A."/>
            <person name="Paolocci F."/>
            <person name="Nowrousian M."/>
            <person name="Ottonello S."/>
            <person name="Baldrian P."/>
            <person name="Spatafora J.W."/>
            <person name="Henrissat B."/>
            <person name="Nagy L.G."/>
            <person name="Aury J.M."/>
            <person name="Wincker P."/>
            <person name="Grigoriev I.V."/>
            <person name="Bonfante P."/>
            <person name="Martin F.M."/>
        </authorList>
    </citation>
    <scope>NUCLEOTIDE SEQUENCE [LARGE SCALE GENOMIC DNA]</scope>
    <source>
        <strain evidence="2 3">RN42</strain>
    </source>
</reference>
<proteinExistence type="predicted"/>
<dbReference type="EMBL" id="ML119790">
    <property type="protein sequence ID" value="RPA74425.1"/>
    <property type="molecule type" value="Genomic_DNA"/>
</dbReference>
<accession>A0A3N4HKQ4</accession>
<gene>
    <name evidence="2" type="ORF">BJ508DRAFT_312872</name>
</gene>
<evidence type="ECO:0000313" key="3">
    <source>
        <dbReference type="Proteomes" id="UP000275078"/>
    </source>
</evidence>
<organism evidence="2 3">
    <name type="scientific">Ascobolus immersus RN42</name>
    <dbReference type="NCBI Taxonomy" id="1160509"/>
    <lineage>
        <taxon>Eukaryota</taxon>
        <taxon>Fungi</taxon>
        <taxon>Dikarya</taxon>
        <taxon>Ascomycota</taxon>
        <taxon>Pezizomycotina</taxon>
        <taxon>Pezizomycetes</taxon>
        <taxon>Pezizales</taxon>
        <taxon>Ascobolaceae</taxon>
        <taxon>Ascobolus</taxon>
    </lineage>
</organism>
<name>A0A3N4HKQ4_ASCIM</name>
<feature type="region of interest" description="Disordered" evidence="1">
    <location>
        <begin position="58"/>
        <end position="77"/>
    </location>
</feature>
<keyword evidence="3" id="KW-1185">Reference proteome</keyword>
<dbReference type="Proteomes" id="UP000275078">
    <property type="component" value="Unassembled WGS sequence"/>
</dbReference>
<protein>
    <submittedName>
        <fullName evidence="2">Uncharacterized protein</fullName>
    </submittedName>
</protein>
<feature type="compositionally biased region" description="Basic and acidic residues" evidence="1">
    <location>
        <begin position="61"/>
        <end position="72"/>
    </location>
</feature>
<evidence type="ECO:0000313" key="2">
    <source>
        <dbReference type="EMBL" id="RPA74425.1"/>
    </source>
</evidence>
<dbReference type="AlphaFoldDB" id="A0A3N4HKQ4"/>
<evidence type="ECO:0000256" key="1">
    <source>
        <dbReference type="SAM" id="MobiDB-lite"/>
    </source>
</evidence>